<keyword evidence="3" id="KW-0732">Signal</keyword>
<proteinExistence type="predicted"/>
<feature type="chain" id="PRO_5018744769" evidence="3">
    <location>
        <begin position="25"/>
        <end position="772"/>
    </location>
</feature>
<evidence type="ECO:0000313" key="5">
    <source>
        <dbReference type="EMBL" id="RGU47799.1"/>
    </source>
</evidence>
<dbReference type="Gene3D" id="3.40.250.10">
    <property type="entry name" value="Rhodanese-like domain"/>
    <property type="match status" value="5"/>
</dbReference>
<feature type="compositionally biased region" description="Low complexity" evidence="1">
    <location>
        <begin position="727"/>
        <end position="740"/>
    </location>
</feature>
<evidence type="ECO:0000256" key="3">
    <source>
        <dbReference type="SAM" id="SignalP"/>
    </source>
</evidence>
<feature type="domain" description="Rhodanese" evidence="4">
    <location>
        <begin position="356"/>
        <end position="465"/>
    </location>
</feature>
<feature type="signal peptide" evidence="3">
    <location>
        <begin position="1"/>
        <end position="24"/>
    </location>
</feature>
<dbReference type="PANTHER" id="PTHR43031">
    <property type="entry name" value="FAD-DEPENDENT OXIDOREDUCTASE"/>
    <property type="match status" value="1"/>
</dbReference>
<accession>A0A3R5ZUD8</accession>
<dbReference type="InterPro" id="IPR036873">
    <property type="entry name" value="Rhodanese-like_dom_sf"/>
</dbReference>
<dbReference type="CDD" id="cd00158">
    <property type="entry name" value="RHOD"/>
    <property type="match status" value="5"/>
</dbReference>
<dbReference type="SMART" id="SM00450">
    <property type="entry name" value="RHOD"/>
    <property type="match status" value="5"/>
</dbReference>
<dbReference type="AlphaFoldDB" id="A0A3R5ZUD8"/>
<dbReference type="PROSITE" id="PS50206">
    <property type="entry name" value="RHODANESE_3"/>
    <property type="match status" value="5"/>
</dbReference>
<dbReference type="Proteomes" id="UP000285693">
    <property type="component" value="Unassembled WGS sequence"/>
</dbReference>
<sequence>MKRKLLPVFLSFALLANGSLTAFAADPVADAVTESDVQTTVSEDQENQEEVTVPEGESSEEEASTEADDSKETSDVITDIAGRYTELGTDGNPIDGSKAIENAKAGSGVIVDVRTPENYNKGYIEGSISAPVFTSDGVVKRSDEPTAVAFTETVTGNSALEGKEIYVLCNSGNAGAKAATVLLNAAGYSLDNIHTITYGATGLEVRYAFLGTNNAVTGAEAVAAVDSSDVVIIDVRTTENYTKGHLKNSISLPVFYINEKGEQAIAETNKDSYAVSFADYVKANISTFTGKKVYVLCNSGSRGARAATALLADNGVDKNTIYTITGGAKDETVNGAFVTVDGYKFVSGNDAISAAKEGTAYVIDVRSTKAQAKTGTLKGSISQSLFDADNKLDTAEAEALEKAFKEEIPSKITEDKPIYIICNSGARGAQKATKLLGELGYNTSTKEDGKVYTITNGAKGLELLYAMSGTDGNAVNGKTAVAAVGKDDVAILDVRATGNYGAGHLKGSISTPVFNADGVAKTTDDQLSKDFTKYVTDNKATLEKKDLYLLCNSGASGARAATALLKAAGYDLAKVHTITGGAKNEDVKAASIYVSDTHVINKMSDTKNYLILDVRSTESYTKGHLKGSLSLPLFDKDNKLPDDLAKAFTEYVAAHKADFEGKTIYVLCNSGARGAAKATQLLKEAGITNVFTIENGAKSEVIQKHFVTDPVADPDTKKDNNGKDNNKNQNNGKTTTAATTKTGDTAPIAALAVAMLAALGAIIAFGKKKIVK</sequence>
<feature type="domain" description="Rhodanese" evidence="4">
    <location>
        <begin position="485"/>
        <end position="581"/>
    </location>
</feature>
<gene>
    <name evidence="5" type="ORF">DWW65_01495</name>
</gene>
<dbReference type="PANTHER" id="PTHR43031:SF1">
    <property type="entry name" value="PYRIDINE NUCLEOTIDE-DISULPHIDE OXIDOREDUCTASE"/>
    <property type="match status" value="1"/>
</dbReference>
<keyword evidence="2" id="KW-1133">Transmembrane helix</keyword>
<keyword evidence="2" id="KW-0812">Transmembrane</keyword>
<feature type="domain" description="Rhodanese" evidence="4">
    <location>
        <begin position="226"/>
        <end position="325"/>
    </location>
</feature>
<evidence type="ECO:0000256" key="1">
    <source>
        <dbReference type="SAM" id="MobiDB-lite"/>
    </source>
</evidence>
<organism evidence="5 6">
    <name type="scientific">Coprococcus comes</name>
    <dbReference type="NCBI Taxonomy" id="410072"/>
    <lineage>
        <taxon>Bacteria</taxon>
        <taxon>Bacillati</taxon>
        <taxon>Bacillota</taxon>
        <taxon>Clostridia</taxon>
        <taxon>Lachnospirales</taxon>
        <taxon>Lachnospiraceae</taxon>
        <taxon>Coprococcus</taxon>
    </lineage>
</organism>
<dbReference type="EMBL" id="QRXY01000001">
    <property type="protein sequence ID" value="RGU47799.1"/>
    <property type="molecule type" value="Genomic_DNA"/>
</dbReference>
<dbReference type="RefSeq" id="WP_117822998.1">
    <property type="nucleotide sequence ID" value="NZ_QRXY01000001.1"/>
</dbReference>
<dbReference type="Pfam" id="PF00581">
    <property type="entry name" value="Rhodanese"/>
    <property type="match status" value="5"/>
</dbReference>
<protein>
    <submittedName>
        <fullName evidence="5">Rhodanese-like domain-containing protein</fullName>
    </submittedName>
</protein>
<evidence type="ECO:0000313" key="6">
    <source>
        <dbReference type="Proteomes" id="UP000285693"/>
    </source>
</evidence>
<comment type="caution">
    <text evidence="5">The sequence shown here is derived from an EMBL/GenBank/DDBJ whole genome shotgun (WGS) entry which is preliminary data.</text>
</comment>
<dbReference type="InterPro" id="IPR001763">
    <property type="entry name" value="Rhodanese-like_dom"/>
</dbReference>
<feature type="compositionally biased region" description="Acidic residues" evidence="1">
    <location>
        <begin position="57"/>
        <end position="67"/>
    </location>
</feature>
<dbReference type="InterPro" id="IPR050229">
    <property type="entry name" value="GlpE_sulfurtransferase"/>
</dbReference>
<feature type="domain" description="Rhodanese" evidence="4">
    <location>
        <begin position="104"/>
        <end position="207"/>
    </location>
</feature>
<keyword evidence="2" id="KW-0472">Membrane</keyword>
<evidence type="ECO:0000259" key="4">
    <source>
        <dbReference type="PROSITE" id="PS50206"/>
    </source>
</evidence>
<feature type="region of interest" description="Disordered" evidence="1">
    <location>
        <begin position="34"/>
        <end position="73"/>
    </location>
</feature>
<name>A0A3R5ZUD8_9FIRM</name>
<feature type="transmembrane region" description="Helical" evidence="2">
    <location>
        <begin position="748"/>
        <end position="766"/>
    </location>
</feature>
<reference evidence="5 6" key="1">
    <citation type="submission" date="2018-08" db="EMBL/GenBank/DDBJ databases">
        <title>A genome reference for cultivated species of the human gut microbiota.</title>
        <authorList>
            <person name="Zou Y."/>
            <person name="Xue W."/>
            <person name="Luo G."/>
        </authorList>
    </citation>
    <scope>NUCLEOTIDE SEQUENCE [LARGE SCALE GENOMIC DNA]</scope>
    <source>
        <strain evidence="5 6">AF16-31</strain>
    </source>
</reference>
<feature type="domain" description="Rhodanese" evidence="4">
    <location>
        <begin position="605"/>
        <end position="700"/>
    </location>
</feature>
<dbReference type="SUPFAM" id="SSF52821">
    <property type="entry name" value="Rhodanese/Cell cycle control phosphatase"/>
    <property type="match status" value="5"/>
</dbReference>
<evidence type="ECO:0000256" key="2">
    <source>
        <dbReference type="SAM" id="Phobius"/>
    </source>
</evidence>
<feature type="region of interest" description="Disordered" evidence="1">
    <location>
        <begin position="708"/>
        <end position="740"/>
    </location>
</feature>
<feature type="compositionally biased region" description="Basic and acidic residues" evidence="1">
    <location>
        <begin position="714"/>
        <end position="726"/>
    </location>
</feature>